<name>A0A0N0GXD3_9ACTN</name>
<dbReference type="PIRSF" id="PIRSF017393">
    <property type="entry name" value="MTase_SAV2177"/>
    <property type="match status" value="1"/>
</dbReference>
<dbReference type="SUPFAM" id="SSF53335">
    <property type="entry name" value="S-adenosyl-L-methionine-dependent methyltransferases"/>
    <property type="match status" value="1"/>
</dbReference>
<comment type="caution">
    <text evidence="1">The sequence shown here is derived from an EMBL/GenBank/DDBJ whole genome shotgun (WGS) entry which is preliminary data.</text>
</comment>
<keyword evidence="2" id="KW-1185">Reference proteome</keyword>
<accession>A0A0N0GXD3</accession>
<gene>
    <name evidence="1" type="ORF">ADL29_27015</name>
</gene>
<protein>
    <recommendedName>
        <fullName evidence="3">Methyltransferase</fullName>
    </recommendedName>
</protein>
<evidence type="ECO:0000313" key="2">
    <source>
        <dbReference type="Proteomes" id="UP000037982"/>
    </source>
</evidence>
<dbReference type="RefSeq" id="WP_053926181.1">
    <property type="nucleotide sequence ID" value="NZ_LGKG01000153.1"/>
</dbReference>
<sequence length="275" mass="29984">MNDRDRTEPVVDLQLDRAHSSRIYDYFLGGKTNFLADRMAAADVANVFPAAPLAARINREFMHRATRLLAASGMRQFLDIGTGIPTPPNLHEVAQSIAPDARVVYTDNDPIVLAHAAALLLSTPEGRTAYVQSDVNDPEGILTAPQLLATLDLRKPVALSLNALMHFVTDDGRDRAHTIVDTLKSALPSGSTLTMTHGTADFAPEAMQKILDIYRAAGTTLQFRSRAAFLRFFDGWELLEPGLALSHQWRPDHAGDATRVTDAEAACYAAVARKP</sequence>
<dbReference type="Proteomes" id="UP000037982">
    <property type="component" value="Unassembled WGS sequence"/>
</dbReference>
<dbReference type="Gene3D" id="3.40.50.150">
    <property type="entry name" value="Vaccinia Virus protein VP39"/>
    <property type="match status" value="1"/>
</dbReference>
<dbReference type="PATRIC" id="fig|66876.3.peg.5911"/>
<proteinExistence type="predicted"/>
<dbReference type="EMBL" id="LGKG01000153">
    <property type="protein sequence ID" value="KPC60941.1"/>
    <property type="molecule type" value="Genomic_DNA"/>
</dbReference>
<dbReference type="InterPro" id="IPR006764">
    <property type="entry name" value="SAM_dep_MeTrfase_SAV2177_type"/>
</dbReference>
<dbReference type="AlphaFoldDB" id="A0A0N0GXD3"/>
<dbReference type="InterPro" id="IPR029063">
    <property type="entry name" value="SAM-dependent_MTases_sf"/>
</dbReference>
<organism evidence="1 2">
    <name type="scientific">Streptomyces chattanoogensis</name>
    <dbReference type="NCBI Taxonomy" id="66876"/>
    <lineage>
        <taxon>Bacteria</taxon>
        <taxon>Bacillati</taxon>
        <taxon>Actinomycetota</taxon>
        <taxon>Actinomycetes</taxon>
        <taxon>Kitasatosporales</taxon>
        <taxon>Streptomycetaceae</taxon>
        <taxon>Streptomyces</taxon>
    </lineage>
</organism>
<reference evidence="2" key="1">
    <citation type="submission" date="2015-07" db="EMBL/GenBank/DDBJ databases">
        <authorList>
            <person name="Ju K.-S."/>
            <person name="Doroghazi J.R."/>
            <person name="Metcalf W.W."/>
        </authorList>
    </citation>
    <scope>NUCLEOTIDE SEQUENCE [LARGE SCALE GENOMIC DNA]</scope>
    <source>
        <strain evidence="2">NRRL ISP-5002</strain>
    </source>
</reference>
<evidence type="ECO:0008006" key="3">
    <source>
        <dbReference type="Google" id="ProtNLM"/>
    </source>
</evidence>
<evidence type="ECO:0000313" key="1">
    <source>
        <dbReference type="EMBL" id="KPC60941.1"/>
    </source>
</evidence>
<dbReference type="Pfam" id="PF04672">
    <property type="entry name" value="Methyltransf_19"/>
    <property type="match status" value="1"/>
</dbReference>